<comment type="caution">
    <text evidence="1">The sequence shown here is derived from an EMBL/GenBank/DDBJ whole genome shotgun (WGS) entry which is preliminary data.</text>
</comment>
<dbReference type="AlphaFoldDB" id="A0A1Q6B9W2"/>
<proteinExistence type="predicted"/>
<evidence type="ECO:0000313" key="1">
    <source>
        <dbReference type="EMBL" id="OKV06638.1"/>
    </source>
</evidence>
<sequence>MPAKKNHASGEGSHQTIPLKRADALDSAALFTGGVIQSGYRGACRTQKRNTLFVSLIL</sequence>
<dbReference type="Proteomes" id="UP000185794">
    <property type="component" value="Unassembled WGS sequence"/>
</dbReference>
<reference evidence="1 2" key="1">
    <citation type="journal article" date="2017" name="Front. Cell. Infect. Microbiol.">
        <title>Chaperone-usher pili loci of human colonization factor-negative enterotoxigenic Escherichia coli.</title>
        <authorList>
            <person name="Del Canto F."/>
            <person name="Vidal R."/>
            <person name="Stine O.C."/>
            <person name="Pop M."/>
        </authorList>
    </citation>
    <scope>NUCLEOTIDE SEQUENCE [LARGE SCALE GENOMIC DNA]</scope>
    <source>
        <strain evidence="1 2">700324</strain>
    </source>
</reference>
<dbReference type="EMBL" id="LRKC01000159">
    <property type="protein sequence ID" value="OKV06638.1"/>
    <property type="molecule type" value="Genomic_DNA"/>
</dbReference>
<gene>
    <name evidence="1" type="ORF">AWP47_22070</name>
</gene>
<organism evidence="1 2">
    <name type="scientific">Escherichia coli</name>
    <dbReference type="NCBI Taxonomy" id="562"/>
    <lineage>
        <taxon>Bacteria</taxon>
        <taxon>Pseudomonadati</taxon>
        <taxon>Pseudomonadota</taxon>
        <taxon>Gammaproteobacteria</taxon>
        <taxon>Enterobacterales</taxon>
        <taxon>Enterobacteriaceae</taxon>
        <taxon>Escherichia</taxon>
    </lineage>
</organism>
<accession>A0A1Q6B9W2</accession>
<name>A0A1Q6B9W2_ECOLX</name>
<evidence type="ECO:0000313" key="2">
    <source>
        <dbReference type="Proteomes" id="UP000185794"/>
    </source>
</evidence>
<protein>
    <submittedName>
        <fullName evidence="1">Integrase</fullName>
    </submittedName>
</protein>